<dbReference type="RefSeq" id="WP_191138915.1">
    <property type="nucleotide sequence ID" value="NZ_JACXAG020000002.1"/>
</dbReference>
<dbReference type="InterPro" id="IPR011229">
    <property type="entry name" value="Cell_cycle_GpsB"/>
</dbReference>
<proteinExistence type="inferred from homology"/>
<protein>
    <submittedName>
        <fullName evidence="9">DivIVA domain-containing protein</fullName>
    </submittedName>
</protein>
<dbReference type="PIRSF" id="PIRSF029938">
    <property type="entry name" value="UCP029938"/>
    <property type="match status" value="1"/>
</dbReference>
<dbReference type="GO" id="GO:0005737">
    <property type="term" value="C:cytoplasm"/>
    <property type="evidence" value="ECO:0007669"/>
    <property type="project" value="UniProtKB-SubCell"/>
</dbReference>
<dbReference type="Pfam" id="PF05103">
    <property type="entry name" value="DivIVA"/>
    <property type="match status" value="1"/>
</dbReference>
<organism evidence="9 10">
    <name type="scientific">Polycladospora coralii</name>
    <dbReference type="NCBI Taxonomy" id="2771432"/>
    <lineage>
        <taxon>Bacteria</taxon>
        <taxon>Bacillati</taxon>
        <taxon>Bacillota</taxon>
        <taxon>Bacilli</taxon>
        <taxon>Bacillales</taxon>
        <taxon>Thermoactinomycetaceae</taxon>
        <taxon>Polycladospora</taxon>
    </lineage>
</organism>
<evidence type="ECO:0000256" key="3">
    <source>
        <dbReference type="ARBA" id="ARBA00022490"/>
    </source>
</evidence>
<evidence type="ECO:0000256" key="5">
    <source>
        <dbReference type="ARBA" id="ARBA00022960"/>
    </source>
</evidence>
<reference evidence="10" key="1">
    <citation type="submission" date="2022-10" db="EMBL/GenBank/DDBJ databases">
        <title>A novel bacterium of genus Hazenella, isolated from South China Sea.</title>
        <authorList>
            <person name="Huang H."/>
            <person name="Mo K."/>
            <person name="Hu Y."/>
        </authorList>
    </citation>
    <scope>NUCLEOTIDE SEQUENCE [LARGE SCALE GENOMIC DNA]</scope>
    <source>
        <strain evidence="10">IB182357</strain>
    </source>
</reference>
<keyword evidence="3" id="KW-0963">Cytoplasm</keyword>
<dbReference type="NCBIfam" id="TIGR03544">
    <property type="entry name" value="DivI1A_domain"/>
    <property type="match status" value="1"/>
</dbReference>
<dbReference type="GO" id="GO:0051301">
    <property type="term" value="P:cell division"/>
    <property type="evidence" value="ECO:0007669"/>
    <property type="project" value="UniProtKB-KW"/>
</dbReference>
<dbReference type="AlphaFoldDB" id="A0A926N5T4"/>
<evidence type="ECO:0000256" key="4">
    <source>
        <dbReference type="ARBA" id="ARBA00022618"/>
    </source>
</evidence>
<keyword evidence="10" id="KW-1185">Reference proteome</keyword>
<dbReference type="InterPro" id="IPR007793">
    <property type="entry name" value="DivIVA_fam"/>
</dbReference>
<evidence type="ECO:0000256" key="7">
    <source>
        <dbReference type="ARBA" id="ARBA00023306"/>
    </source>
</evidence>
<dbReference type="Proteomes" id="UP000661691">
    <property type="component" value="Unassembled WGS sequence"/>
</dbReference>
<dbReference type="InterPro" id="IPR019933">
    <property type="entry name" value="DivIVA_domain"/>
</dbReference>
<evidence type="ECO:0000256" key="1">
    <source>
        <dbReference type="ARBA" id="ARBA00004496"/>
    </source>
</evidence>
<evidence type="ECO:0000256" key="8">
    <source>
        <dbReference type="SAM" id="Coils"/>
    </source>
</evidence>
<evidence type="ECO:0000313" key="10">
    <source>
        <dbReference type="Proteomes" id="UP000661691"/>
    </source>
</evidence>
<keyword evidence="5" id="KW-0133">Cell shape</keyword>
<feature type="coiled-coil region" evidence="8">
    <location>
        <begin position="30"/>
        <end position="64"/>
    </location>
</feature>
<keyword evidence="7" id="KW-0131">Cell cycle</keyword>
<gene>
    <name evidence="9" type="ORF">IC620_02360</name>
</gene>
<name>A0A926N5T4_9BACL</name>
<evidence type="ECO:0000313" key="9">
    <source>
        <dbReference type="EMBL" id="MBD1371201.1"/>
    </source>
</evidence>
<keyword evidence="4" id="KW-0132">Cell division</keyword>
<evidence type="ECO:0000256" key="6">
    <source>
        <dbReference type="ARBA" id="ARBA00023054"/>
    </source>
</evidence>
<dbReference type="EMBL" id="JACXAH010000002">
    <property type="protein sequence ID" value="MBD1371201.1"/>
    <property type="molecule type" value="Genomic_DNA"/>
</dbReference>
<comment type="similarity">
    <text evidence="2">Belongs to the DivIVA family.</text>
</comment>
<keyword evidence="6 8" id="KW-0175">Coiled coil</keyword>
<dbReference type="GO" id="GO:0008360">
    <property type="term" value="P:regulation of cell shape"/>
    <property type="evidence" value="ECO:0007669"/>
    <property type="project" value="UniProtKB-KW"/>
</dbReference>
<dbReference type="PANTHER" id="PTHR35794">
    <property type="entry name" value="CELL DIVISION PROTEIN DIVIVA"/>
    <property type="match status" value="1"/>
</dbReference>
<comment type="caution">
    <text evidence="9">The sequence shown here is derived from an EMBL/GenBank/DDBJ whole genome shotgun (WGS) entry which is preliminary data.</text>
</comment>
<sequence>MKRLTPMDIFNKDFKHVMRGYDIEEVNHFLDVVIRNYEQLIQENEQLKEQISLLKKNQNNTTSRQSSNQGDYDEVIHDILRRLDRIEQHFRR</sequence>
<comment type="subcellular location">
    <subcellularLocation>
        <location evidence="1">Cytoplasm</location>
    </subcellularLocation>
</comment>
<accession>A0A926N5T4</accession>
<evidence type="ECO:0000256" key="2">
    <source>
        <dbReference type="ARBA" id="ARBA00009008"/>
    </source>
</evidence>
<dbReference type="Gene3D" id="6.10.250.660">
    <property type="match status" value="1"/>
</dbReference>
<dbReference type="PANTHER" id="PTHR35794:SF2">
    <property type="entry name" value="CELL DIVISION PROTEIN DIVIVA"/>
    <property type="match status" value="1"/>
</dbReference>